<dbReference type="Proteomes" id="UP001138500">
    <property type="component" value="Unassembled WGS sequence"/>
</dbReference>
<feature type="region of interest" description="Disordered" evidence="1">
    <location>
        <begin position="1"/>
        <end position="126"/>
    </location>
</feature>
<dbReference type="OrthoDB" id="5426563at2759"/>
<feature type="compositionally biased region" description="Polar residues" evidence="1">
    <location>
        <begin position="232"/>
        <end position="253"/>
    </location>
</feature>
<dbReference type="EMBL" id="RIBY02002256">
    <property type="protein sequence ID" value="KAH9821458.1"/>
    <property type="molecule type" value="Genomic_DNA"/>
</dbReference>
<evidence type="ECO:0000313" key="2">
    <source>
        <dbReference type="EMBL" id="KAH9821458.1"/>
    </source>
</evidence>
<feature type="compositionally biased region" description="Polar residues" evidence="1">
    <location>
        <begin position="34"/>
        <end position="52"/>
    </location>
</feature>
<protein>
    <submittedName>
        <fullName evidence="2">Uncharacterized protein</fullName>
    </submittedName>
</protein>
<dbReference type="AlphaFoldDB" id="A0A9W7SLU8"/>
<keyword evidence="3" id="KW-1185">Reference proteome</keyword>
<proteinExistence type="predicted"/>
<gene>
    <name evidence="2" type="ORF">Tdes44962_MAKER04948</name>
</gene>
<feature type="region of interest" description="Disordered" evidence="1">
    <location>
        <begin position="164"/>
        <end position="195"/>
    </location>
</feature>
<accession>A0A9W7SLU8</accession>
<name>A0A9W7SLU8_9PEZI</name>
<reference evidence="2 3" key="1">
    <citation type="journal article" date="2018" name="IMA Fungus">
        <title>IMA Genome-F 10: Nine draft genome sequences of Claviceps purpurea s.lat., including C. arundinis, C. humidiphila, and C. cf. spartinae, pseudomolecules for the pitch canker pathogen Fusarium circinatum, draft genome of Davidsoniella eucalypti, Grosmannia galeiformis, Quambalaria eucalypti, and Teratosphaeria destructans.</title>
        <authorList>
            <person name="Wingfield B.D."/>
            <person name="Liu M."/>
            <person name="Nguyen H.D."/>
            <person name="Lane F.A."/>
            <person name="Morgan S.W."/>
            <person name="De Vos L."/>
            <person name="Wilken P.M."/>
            <person name="Duong T.A."/>
            <person name="Aylward J."/>
            <person name="Coetzee M.P."/>
            <person name="Dadej K."/>
            <person name="De Beer Z.W."/>
            <person name="Findlay W."/>
            <person name="Havenga M."/>
            <person name="Kolarik M."/>
            <person name="Menzies J.G."/>
            <person name="Naidoo K."/>
            <person name="Pochopski O."/>
            <person name="Shoukouhi P."/>
            <person name="Santana Q.C."/>
            <person name="Seifert K.A."/>
            <person name="Soal N."/>
            <person name="Steenkamp E.T."/>
            <person name="Tatham C.T."/>
            <person name="van der Nest M.A."/>
            <person name="Wingfield M.J."/>
        </authorList>
    </citation>
    <scope>NUCLEOTIDE SEQUENCE [LARGE SCALE GENOMIC DNA]</scope>
    <source>
        <strain evidence="2">CMW44962</strain>
    </source>
</reference>
<reference evidence="2 3" key="2">
    <citation type="journal article" date="2021" name="Curr. Genet.">
        <title>Genetic response to nitrogen starvation in the aggressive Eucalyptus foliar pathogen Teratosphaeria destructans.</title>
        <authorList>
            <person name="Havenga M."/>
            <person name="Wingfield B.D."/>
            <person name="Wingfield M.J."/>
            <person name="Dreyer L.L."/>
            <person name="Roets F."/>
            <person name="Aylward J."/>
        </authorList>
    </citation>
    <scope>NUCLEOTIDE SEQUENCE [LARGE SCALE GENOMIC DNA]</scope>
    <source>
        <strain evidence="2">CMW44962</strain>
    </source>
</reference>
<sequence>MDWTGGARRRFAAGKNNATLQKQKAHFAKARATLHNSSRSQRNFQPDYSSVTSRHRNALANGRRHDRPHVRSRPSEQAASKHSRTRPSRVEASSPGVAHSEASSPCTGPPYSGSTGDGESFVPPARRDAIPQPLIDEELLRANKQRLLARTDWLGLSKKRPAPAIRFPSASDRDQVGKRRKIRKSHHRSKAAGPRARTPLFEEHIPNGNAYMSGGLPAQDFDIRIGTEALATQTAPSQHSQPSRHTSMRQPSTELGPLSEEPMLLGDDGDSCDLGGALTEPAPSVRATMNDVSHLTEQYHFTPFHDPGAVRLSYHSHMVADIDIARVDSISSTALQDQDHVNVDHSIEPSHAASNVHGNGIDIDDQLQPLGNYSREHTAKEYAIRSPRDVTFDRASSHLEFSSEMVAPATDHAHEENLWRTTVGVQHELSSHASVAALKSSSMHQTNSESDNRAAAAVERARIDQALPLPSTPKGRGTQVTCSIVGAEDTLDSVTDSSLPASLKLYDRLARLPAHATKTKTWEADETNALWRDFCRVNDYDSESSEQPASSEGSDPEAVRLATDTSAIEGSISGLDTSVKATASKAGSGRFSSDLRSQALEEPENDELEDNRRSTSHHRARPAMPDHRWSKVQAAAQPFGRRRTANLQRIDDTTDLPTRSMNNTLERSKLKRRNVYVHDIATDSTVCS</sequence>
<feature type="region of interest" description="Disordered" evidence="1">
    <location>
        <begin position="232"/>
        <end position="259"/>
    </location>
</feature>
<feature type="compositionally biased region" description="Basic residues" evidence="1">
    <location>
        <begin position="53"/>
        <end position="72"/>
    </location>
</feature>
<evidence type="ECO:0000313" key="3">
    <source>
        <dbReference type="Proteomes" id="UP001138500"/>
    </source>
</evidence>
<feature type="compositionally biased region" description="Basic residues" evidence="1">
    <location>
        <begin position="178"/>
        <end position="190"/>
    </location>
</feature>
<organism evidence="2 3">
    <name type="scientific">Teratosphaeria destructans</name>
    <dbReference type="NCBI Taxonomy" id="418781"/>
    <lineage>
        <taxon>Eukaryota</taxon>
        <taxon>Fungi</taxon>
        <taxon>Dikarya</taxon>
        <taxon>Ascomycota</taxon>
        <taxon>Pezizomycotina</taxon>
        <taxon>Dothideomycetes</taxon>
        <taxon>Dothideomycetidae</taxon>
        <taxon>Mycosphaerellales</taxon>
        <taxon>Teratosphaeriaceae</taxon>
        <taxon>Teratosphaeria</taxon>
    </lineage>
</organism>
<comment type="caution">
    <text evidence="2">The sequence shown here is derived from an EMBL/GenBank/DDBJ whole genome shotgun (WGS) entry which is preliminary data.</text>
</comment>
<evidence type="ECO:0000256" key="1">
    <source>
        <dbReference type="SAM" id="MobiDB-lite"/>
    </source>
</evidence>
<feature type="region of interest" description="Disordered" evidence="1">
    <location>
        <begin position="583"/>
        <end position="629"/>
    </location>
</feature>